<evidence type="ECO:0000313" key="3">
    <source>
        <dbReference type="EMBL" id="KAJ4246824.1"/>
    </source>
</evidence>
<feature type="region of interest" description="Disordered" evidence="2">
    <location>
        <begin position="117"/>
        <end position="146"/>
    </location>
</feature>
<dbReference type="AlphaFoldDB" id="A0A9W8RM29"/>
<reference evidence="3" key="1">
    <citation type="submission" date="2022-09" db="EMBL/GenBank/DDBJ databases">
        <title>Fusarium specimens isolated from Avocado Roots.</title>
        <authorList>
            <person name="Stajich J."/>
            <person name="Roper C."/>
            <person name="Heimlech-Rivalta G."/>
        </authorList>
    </citation>
    <scope>NUCLEOTIDE SEQUENCE</scope>
    <source>
        <strain evidence="3">CF00136</strain>
    </source>
</reference>
<organism evidence="3 4">
    <name type="scientific">Fusarium torreyae</name>
    <dbReference type="NCBI Taxonomy" id="1237075"/>
    <lineage>
        <taxon>Eukaryota</taxon>
        <taxon>Fungi</taxon>
        <taxon>Dikarya</taxon>
        <taxon>Ascomycota</taxon>
        <taxon>Pezizomycotina</taxon>
        <taxon>Sordariomycetes</taxon>
        <taxon>Hypocreomycetidae</taxon>
        <taxon>Hypocreales</taxon>
        <taxon>Nectriaceae</taxon>
        <taxon>Fusarium</taxon>
    </lineage>
</organism>
<feature type="coiled-coil region" evidence="1">
    <location>
        <begin position="238"/>
        <end position="272"/>
    </location>
</feature>
<name>A0A9W8RM29_9HYPO</name>
<keyword evidence="4" id="KW-1185">Reference proteome</keyword>
<proteinExistence type="predicted"/>
<evidence type="ECO:0000256" key="1">
    <source>
        <dbReference type="SAM" id="Coils"/>
    </source>
</evidence>
<evidence type="ECO:0000313" key="4">
    <source>
        <dbReference type="Proteomes" id="UP001152049"/>
    </source>
</evidence>
<keyword evidence="1" id="KW-0175">Coiled coil</keyword>
<sequence>MSDARDTRSTDSHRLTIPAEHYNGESERVTTAWKKVYRACDKRPWELIPIANMPRQWSQGLAEKFAQVITIAVTIQDVTLRDVTNFIVESINLHTRKDMLNQFTASDCDQAKAWLDEKRQAQSTNNSRKRRVDAHEPTRVASIRRLTSDSHIRQDFPCDARTPSQLVQPASRGPIIDVDLHPRISPSPHRDSSIPSLSKAQRSTPLETYCSWLTDRMDHMTTDLRHAREKRNLYSDQLRSQTQLKETLSAKKQDAEKEAMDAQKNLDHIITQGATTANLVATLSPFANKEGSSCPADVIALLAKYQTEHEEHEGKKARAEDDLKAKQNLLEGIVGEFETLDVAVQKLMQQRQSCEDLVARKSLEEQFYRHMLRLIRLDPSTFVEMGQKQIDELGKWIDGAQACMNRGEDV</sequence>
<evidence type="ECO:0000256" key="2">
    <source>
        <dbReference type="SAM" id="MobiDB-lite"/>
    </source>
</evidence>
<gene>
    <name evidence="3" type="ORF">NW762_013376</name>
</gene>
<feature type="coiled-coil region" evidence="1">
    <location>
        <begin position="302"/>
        <end position="329"/>
    </location>
</feature>
<dbReference type="EMBL" id="JAOQAZ010000041">
    <property type="protein sequence ID" value="KAJ4246824.1"/>
    <property type="molecule type" value="Genomic_DNA"/>
</dbReference>
<accession>A0A9W8RM29</accession>
<protein>
    <submittedName>
        <fullName evidence="3">Uncharacterized protein</fullName>
    </submittedName>
</protein>
<dbReference type="Proteomes" id="UP001152049">
    <property type="component" value="Unassembled WGS sequence"/>
</dbReference>
<comment type="caution">
    <text evidence="3">The sequence shown here is derived from an EMBL/GenBank/DDBJ whole genome shotgun (WGS) entry which is preliminary data.</text>
</comment>